<comment type="caution">
    <text evidence="11">The sequence shown here is derived from an EMBL/GenBank/DDBJ whole genome shotgun (WGS) entry which is preliminary data.</text>
</comment>
<evidence type="ECO:0000256" key="7">
    <source>
        <dbReference type="ARBA" id="ARBA00034139"/>
    </source>
</evidence>
<dbReference type="PANTHER" id="PTHR23040">
    <property type="match status" value="1"/>
</dbReference>
<keyword evidence="2" id="KW-0963">Cytoplasm</keyword>
<gene>
    <name evidence="11" type="ORF">MGAL_10B020476</name>
</gene>
<keyword evidence="12" id="KW-1185">Reference proteome</keyword>
<evidence type="ECO:0000256" key="3">
    <source>
        <dbReference type="ARBA" id="ARBA00022737"/>
    </source>
</evidence>
<reference evidence="11" key="1">
    <citation type="submission" date="2018-11" db="EMBL/GenBank/DDBJ databases">
        <authorList>
            <person name="Alioto T."/>
            <person name="Alioto T."/>
        </authorList>
    </citation>
    <scope>NUCLEOTIDE SEQUENCE</scope>
</reference>
<dbReference type="AlphaFoldDB" id="A0A8B6DRF5"/>
<feature type="region of interest" description="Disordered" evidence="10">
    <location>
        <begin position="165"/>
        <end position="201"/>
    </location>
</feature>
<dbReference type="SUPFAM" id="SSF48452">
    <property type="entry name" value="TPR-like"/>
    <property type="match status" value="1"/>
</dbReference>
<protein>
    <recommendedName>
        <fullName evidence="7">Outer dynein arm-docking complex subunit 4</fullName>
    </recommendedName>
    <alternativeName>
        <fullName evidence="8">Tetratricopeptide repeat protein 25</fullName>
    </alternativeName>
</protein>
<dbReference type="Gene3D" id="1.25.40.10">
    <property type="entry name" value="Tetratricopeptide repeat domain"/>
    <property type="match status" value="2"/>
</dbReference>
<name>A0A8B6DRF5_MYTGA</name>
<evidence type="ECO:0000256" key="4">
    <source>
        <dbReference type="ARBA" id="ARBA00022803"/>
    </source>
</evidence>
<organism evidence="11 12">
    <name type="scientific">Mytilus galloprovincialis</name>
    <name type="common">Mediterranean mussel</name>
    <dbReference type="NCBI Taxonomy" id="29158"/>
    <lineage>
        <taxon>Eukaryota</taxon>
        <taxon>Metazoa</taxon>
        <taxon>Spiralia</taxon>
        <taxon>Lophotrochozoa</taxon>
        <taxon>Mollusca</taxon>
        <taxon>Bivalvia</taxon>
        <taxon>Autobranchia</taxon>
        <taxon>Pteriomorphia</taxon>
        <taxon>Mytilida</taxon>
        <taxon>Mytiloidea</taxon>
        <taxon>Mytilidae</taxon>
        <taxon>Mytilinae</taxon>
        <taxon>Mytilus</taxon>
    </lineage>
</organism>
<dbReference type="InterPro" id="IPR019734">
    <property type="entry name" value="TPR_rpt"/>
</dbReference>
<dbReference type="InterPro" id="IPR011990">
    <property type="entry name" value="TPR-like_helical_dom_sf"/>
</dbReference>
<dbReference type="FunFam" id="1.25.40.10:FF:000795">
    <property type="entry name" value="Tetratricopeptide repeat protein 25"/>
    <property type="match status" value="1"/>
</dbReference>
<feature type="region of interest" description="Disordered" evidence="10">
    <location>
        <begin position="499"/>
        <end position="660"/>
    </location>
</feature>
<evidence type="ECO:0000256" key="10">
    <source>
        <dbReference type="SAM" id="MobiDB-lite"/>
    </source>
</evidence>
<dbReference type="SMART" id="SM00028">
    <property type="entry name" value="TPR"/>
    <property type="match status" value="7"/>
</dbReference>
<feature type="repeat" description="TPR" evidence="9">
    <location>
        <begin position="329"/>
        <end position="362"/>
    </location>
</feature>
<dbReference type="PROSITE" id="PS50005">
    <property type="entry name" value="TPR"/>
    <property type="match status" value="2"/>
</dbReference>
<keyword evidence="3" id="KW-0677">Repeat</keyword>
<evidence type="ECO:0000256" key="8">
    <source>
        <dbReference type="ARBA" id="ARBA00034143"/>
    </source>
</evidence>
<dbReference type="GO" id="GO:0005930">
    <property type="term" value="C:axoneme"/>
    <property type="evidence" value="ECO:0007669"/>
    <property type="project" value="UniProtKB-SubCell"/>
</dbReference>
<dbReference type="InterPro" id="IPR040111">
    <property type="entry name" value="ODAD4"/>
</dbReference>
<keyword evidence="6" id="KW-0966">Cell projection</keyword>
<comment type="subcellular location">
    <subcellularLocation>
        <location evidence="1">Cytoplasm</location>
        <location evidence="1">Cytoskeleton</location>
        <location evidence="1">Cilium axoneme</location>
    </subcellularLocation>
</comment>
<feature type="compositionally biased region" description="Basic and acidic residues" evidence="10">
    <location>
        <begin position="642"/>
        <end position="660"/>
    </location>
</feature>
<evidence type="ECO:0000256" key="6">
    <source>
        <dbReference type="ARBA" id="ARBA00023273"/>
    </source>
</evidence>
<feature type="compositionally biased region" description="Basic and acidic residues" evidence="10">
    <location>
        <begin position="261"/>
        <end position="280"/>
    </location>
</feature>
<accession>A0A8B6DRF5</accession>
<feature type="compositionally biased region" description="Basic and acidic residues" evidence="10">
    <location>
        <begin position="180"/>
        <end position="199"/>
    </location>
</feature>
<evidence type="ECO:0000256" key="1">
    <source>
        <dbReference type="ARBA" id="ARBA00004430"/>
    </source>
</evidence>
<evidence type="ECO:0000256" key="5">
    <source>
        <dbReference type="ARBA" id="ARBA00023212"/>
    </source>
</evidence>
<evidence type="ECO:0000313" key="11">
    <source>
        <dbReference type="EMBL" id="VDI22726.1"/>
    </source>
</evidence>
<evidence type="ECO:0000256" key="9">
    <source>
        <dbReference type="PROSITE-ProRule" id="PRU00339"/>
    </source>
</evidence>
<keyword evidence="5" id="KW-0206">Cytoskeleton</keyword>
<keyword evidence="4 9" id="KW-0802">TPR repeat</keyword>
<dbReference type="Pfam" id="PF13374">
    <property type="entry name" value="TPR_10"/>
    <property type="match status" value="1"/>
</dbReference>
<dbReference type="Proteomes" id="UP000596742">
    <property type="component" value="Unassembled WGS sequence"/>
</dbReference>
<proteinExistence type="predicted"/>
<feature type="repeat" description="TPR" evidence="9">
    <location>
        <begin position="19"/>
        <end position="52"/>
    </location>
</feature>
<feature type="compositionally biased region" description="Polar residues" evidence="10">
    <location>
        <begin position="531"/>
        <end position="545"/>
    </location>
</feature>
<feature type="region of interest" description="Disordered" evidence="10">
    <location>
        <begin position="255"/>
        <end position="285"/>
    </location>
</feature>
<feature type="compositionally biased region" description="Basic and acidic residues" evidence="10">
    <location>
        <begin position="616"/>
        <end position="627"/>
    </location>
</feature>
<dbReference type="EMBL" id="UYJE01003834">
    <property type="protein sequence ID" value="VDI22726.1"/>
    <property type="molecule type" value="Genomic_DNA"/>
</dbReference>
<sequence>MPGETGDGEFQNGRRSRNVETLRDEGEYFVHVKQFQKAIESFTKALEMSTGDKNCLVTRSKCWLQLGNAENALTDAEEALREDKDFIRGLYQKAEALYQLGDFETALVFFHRGHKLRPELQELRMGIQKSEEAINNSIGVPESVKLQASGDLSYFFKHEEVEKKKSKAKQSKGTYQKPGAKKETKKERERPKSGGDSKTIKQLLGELYGDKEYLEKLMKDKSLTGEKSPMERDIKHKVYDGLEYLNSRADFWRQQKPMYARKRDKEKSRRSAKQQSRDPRSYILRSLDEIEEDQSEGKYEQSLKKAQKVLKQVEGMSSDELQNRAEIMATLYSSIGNAYLEMNNFNRSMEYHERDLELSREHDLEDAKSRALDNLGRVYARKGSFQKAIDVWCEKIPMSKSPLESAWLFHEIGRCHLELNQYVDARDNGRKALEAAKEAEDDTWKLHASVLVAQSEVKNGELQAAASSFEESLQIAKDLEDNVAEQAIKKALDEVNGKIVRGEGDDEDEDTDKKIEQRPGTAGSAKIESRPGSTALSDLKNLQASQRKRSPDASLKTPRGSGRMRSPAKPPATPIGSRGRSPIKSPTKSPAPDRMTPISPSKEGRDSPAKQPSVSFHEETGSQKGHESAGGSKQGGSAISVAKEEQKTEETKEKEQEVAE</sequence>
<evidence type="ECO:0000313" key="12">
    <source>
        <dbReference type="Proteomes" id="UP000596742"/>
    </source>
</evidence>
<evidence type="ECO:0000256" key="2">
    <source>
        <dbReference type="ARBA" id="ARBA00022490"/>
    </source>
</evidence>
<dbReference type="PANTHER" id="PTHR23040:SF1">
    <property type="entry name" value="OUTER DYNEIN ARM-DOCKING COMPLEX SUBUNIT 4"/>
    <property type="match status" value="1"/>
</dbReference>